<organism evidence="4 5">
    <name type="scientific">Varroa destructor</name>
    <name type="common">Honeybee mite</name>
    <dbReference type="NCBI Taxonomy" id="109461"/>
    <lineage>
        <taxon>Eukaryota</taxon>
        <taxon>Metazoa</taxon>
        <taxon>Ecdysozoa</taxon>
        <taxon>Arthropoda</taxon>
        <taxon>Chelicerata</taxon>
        <taxon>Arachnida</taxon>
        <taxon>Acari</taxon>
        <taxon>Parasitiformes</taxon>
        <taxon>Mesostigmata</taxon>
        <taxon>Gamasina</taxon>
        <taxon>Dermanyssoidea</taxon>
        <taxon>Varroidae</taxon>
        <taxon>Varroa</taxon>
    </lineage>
</organism>
<feature type="region of interest" description="Disordered" evidence="2">
    <location>
        <begin position="182"/>
        <end position="216"/>
    </location>
</feature>
<dbReference type="Proteomes" id="UP000594260">
    <property type="component" value="Unplaced"/>
</dbReference>
<protein>
    <recommendedName>
        <fullName evidence="6">RxLR effector protein</fullName>
    </recommendedName>
</protein>
<keyword evidence="1" id="KW-0175">Coiled coil</keyword>
<feature type="coiled-coil region" evidence="1">
    <location>
        <begin position="56"/>
        <end position="83"/>
    </location>
</feature>
<evidence type="ECO:0000313" key="4">
    <source>
        <dbReference type="EnsemblMetazoa" id="XP_022647896"/>
    </source>
</evidence>
<keyword evidence="5" id="KW-1185">Reference proteome</keyword>
<dbReference type="KEGG" id="vde:111244766"/>
<dbReference type="InParanoid" id="A0A7M7J7E8"/>
<sequence>MFCFAVFVVLLAGSLHWSEANARTLLIVQGKADPSGARKNHGNQEDQRQFFKRDTTASNEDRAKKLAQTLEKLSEEQNSVGERVPLDRFLRFRSINATTLKPRFYKVVPGLAERFEQVGEWLADAHAKETLAYRTLKRIFESQQAQIKAINQRQYLRDSGDLTIPDFYNSARKNAQEIALVEEEGEKIDENRNEDDADDSKKGSVLPTWAKSEIVT</sequence>
<dbReference type="GeneID" id="111244766"/>
<proteinExistence type="predicted"/>
<evidence type="ECO:0000256" key="1">
    <source>
        <dbReference type="SAM" id="Coils"/>
    </source>
</evidence>
<evidence type="ECO:0000313" key="5">
    <source>
        <dbReference type="Proteomes" id="UP000594260"/>
    </source>
</evidence>
<feature type="signal peptide" evidence="3">
    <location>
        <begin position="1"/>
        <end position="22"/>
    </location>
</feature>
<evidence type="ECO:0000256" key="3">
    <source>
        <dbReference type="SAM" id="SignalP"/>
    </source>
</evidence>
<feature type="chain" id="PRO_5029605209" description="RxLR effector protein" evidence="3">
    <location>
        <begin position="23"/>
        <end position="216"/>
    </location>
</feature>
<evidence type="ECO:0000256" key="2">
    <source>
        <dbReference type="SAM" id="MobiDB-lite"/>
    </source>
</evidence>
<dbReference type="AlphaFoldDB" id="A0A7M7J7E8"/>
<feature type="compositionally biased region" description="Acidic residues" evidence="2">
    <location>
        <begin position="182"/>
        <end position="198"/>
    </location>
</feature>
<accession>A0A7M7J7E8</accession>
<dbReference type="EnsemblMetazoa" id="XM_022792161">
    <property type="protein sequence ID" value="XP_022647896"/>
    <property type="gene ID" value="LOC111244766"/>
</dbReference>
<evidence type="ECO:0008006" key="6">
    <source>
        <dbReference type="Google" id="ProtNLM"/>
    </source>
</evidence>
<dbReference type="RefSeq" id="XP_022647896.1">
    <property type="nucleotide sequence ID" value="XM_022792161.1"/>
</dbReference>
<keyword evidence="3" id="KW-0732">Signal</keyword>
<name>A0A7M7J7E8_VARDE</name>
<reference evidence="4" key="1">
    <citation type="submission" date="2021-01" db="UniProtKB">
        <authorList>
            <consortium name="EnsemblMetazoa"/>
        </authorList>
    </citation>
    <scope>IDENTIFICATION</scope>
</reference>